<evidence type="ECO:0000313" key="3">
    <source>
        <dbReference type="Proteomes" id="UP000562027"/>
    </source>
</evidence>
<dbReference type="Proteomes" id="UP000562027">
    <property type="component" value="Unassembled WGS sequence"/>
</dbReference>
<feature type="compositionally biased region" description="Polar residues" evidence="1">
    <location>
        <begin position="186"/>
        <end position="200"/>
    </location>
</feature>
<protein>
    <submittedName>
        <fullName evidence="2">Uncharacterized protein</fullName>
    </submittedName>
</protein>
<gene>
    <name evidence="2" type="ORF">HNP55_004657</name>
</gene>
<organism evidence="2 3">
    <name type="scientific">Roseateles oligotrophus</name>
    <dbReference type="NCBI Taxonomy" id="1769250"/>
    <lineage>
        <taxon>Bacteria</taxon>
        <taxon>Pseudomonadati</taxon>
        <taxon>Pseudomonadota</taxon>
        <taxon>Betaproteobacteria</taxon>
        <taxon>Burkholderiales</taxon>
        <taxon>Sphaerotilaceae</taxon>
        <taxon>Roseateles</taxon>
    </lineage>
</organism>
<sequence length="222" mass="23843">MARAPGQAGGETASAARACRPKSSSDACCCMCCRAASNASATTACGPMVAKRLNLPRAREALQQPAPSAQARESAEGFMTRVARIELLSCPQLEVRAASWRKQGHRHETKGTQFRVCKRARARPCGVRSCSAATRACLAQEVNPLSTAEPAQKVSSTEYLRLQRLGGQRHNHRQQSLGRSNPPESPITNKGSQPGTAGWFSSTRFISLDQQPHASRGFGLGR</sequence>
<feature type="region of interest" description="Disordered" evidence="1">
    <location>
        <begin position="166"/>
        <end position="200"/>
    </location>
</feature>
<dbReference type="AlphaFoldDB" id="A0A840LHM0"/>
<evidence type="ECO:0000256" key="1">
    <source>
        <dbReference type="SAM" id="MobiDB-lite"/>
    </source>
</evidence>
<accession>A0A840LHM0</accession>
<comment type="caution">
    <text evidence="2">The sequence shown here is derived from an EMBL/GenBank/DDBJ whole genome shotgun (WGS) entry which is preliminary data.</text>
</comment>
<keyword evidence="3" id="KW-1185">Reference proteome</keyword>
<dbReference type="EMBL" id="JACHLP010000014">
    <property type="protein sequence ID" value="MBB4846103.1"/>
    <property type="molecule type" value="Genomic_DNA"/>
</dbReference>
<name>A0A840LHM0_9BURK</name>
<reference evidence="2 3" key="1">
    <citation type="submission" date="2020-08" db="EMBL/GenBank/DDBJ databases">
        <title>Functional genomics of gut bacteria from endangered species of beetles.</title>
        <authorList>
            <person name="Carlos-Shanley C."/>
        </authorList>
    </citation>
    <scope>NUCLEOTIDE SEQUENCE [LARGE SCALE GENOMIC DNA]</scope>
    <source>
        <strain evidence="2 3">S00239</strain>
    </source>
</reference>
<proteinExistence type="predicted"/>
<evidence type="ECO:0000313" key="2">
    <source>
        <dbReference type="EMBL" id="MBB4846103.1"/>
    </source>
</evidence>